<evidence type="ECO:0000256" key="5">
    <source>
        <dbReference type="ARBA" id="ARBA00022917"/>
    </source>
</evidence>
<dbReference type="GO" id="GO:0003924">
    <property type="term" value="F:GTPase activity"/>
    <property type="evidence" value="ECO:0007669"/>
    <property type="project" value="InterPro"/>
</dbReference>
<proteinExistence type="predicted"/>
<dbReference type="GO" id="GO:0005525">
    <property type="term" value="F:GTP binding"/>
    <property type="evidence" value="ECO:0007669"/>
    <property type="project" value="UniProtKB-KW"/>
</dbReference>
<evidence type="ECO:0000256" key="3">
    <source>
        <dbReference type="ARBA" id="ARBA00022490"/>
    </source>
</evidence>
<dbReference type="InterPro" id="IPR009001">
    <property type="entry name" value="Transl_elong_EF1A/Init_IF2_C"/>
</dbReference>
<evidence type="ECO:0000256" key="8">
    <source>
        <dbReference type="ARBA" id="ARBA00031615"/>
    </source>
</evidence>
<dbReference type="Proteomes" id="UP000199158">
    <property type="component" value="Unassembled WGS sequence"/>
</dbReference>
<keyword evidence="10" id="KW-0251">Elongation factor</keyword>
<evidence type="ECO:0000256" key="6">
    <source>
        <dbReference type="ARBA" id="ARBA00023134"/>
    </source>
</evidence>
<dbReference type="Pfam" id="PF25461">
    <property type="entry name" value="Beta-barrel_SelB"/>
    <property type="match status" value="1"/>
</dbReference>
<feature type="domain" description="Tr-type G" evidence="9">
    <location>
        <begin position="1"/>
        <end position="173"/>
    </location>
</feature>
<protein>
    <recommendedName>
        <fullName evidence="2">Selenocysteine-specific elongation factor</fullName>
    </recommendedName>
    <alternativeName>
        <fullName evidence="8">SelB translation factor</fullName>
    </alternativeName>
</protein>
<evidence type="ECO:0000256" key="4">
    <source>
        <dbReference type="ARBA" id="ARBA00022741"/>
    </source>
</evidence>
<evidence type="ECO:0000313" key="11">
    <source>
        <dbReference type="Proteomes" id="UP000199158"/>
    </source>
</evidence>
<dbReference type="InterPro" id="IPR031157">
    <property type="entry name" value="G_TR_CS"/>
</dbReference>
<gene>
    <name evidence="10" type="ORF">SAMN05216180_0372</name>
</gene>
<dbReference type="NCBIfam" id="TIGR00475">
    <property type="entry name" value="selB"/>
    <property type="match status" value="1"/>
</dbReference>
<dbReference type="InterPro" id="IPR015191">
    <property type="entry name" value="SelB_WHD4"/>
</dbReference>
<accession>A0A1H7Z193</accession>
<dbReference type="Pfam" id="PF00009">
    <property type="entry name" value="GTP_EFTU"/>
    <property type="match status" value="1"/>
</dbReference>
<dbReference type="Gene3D" id="1.10.10.2770">
    <property type="match status" value="1"/>
</dbReference>
<dbReference type="NCBIfam" id="TIGR00231">
    <property type="entry name" value="small_GTP"/>
    <property type="match status" value="1"/>
</dbReference>
<dbReference type="InterPro" id="IPR015190">
    <property type="entry name" value="Elong_fac_SelB-wing-hlx_typ-2"/>
</dbReference>
<dbReference type="Gene3D" id="1.10.10.10">
    <property type="entry name" value="Winged helix-like DNA-binding domain superfamily/Winged helix DNA-binding domain"/>
    <property type="match status" value="1"/>
</dbReference>
<dbReference type="InterPro" id="IPR004161">
    <property type="entry name" value="EFTu-like_2"/>
</dbReference>
<keyword evidence="6" id="KW-0342">GTP-binding</keyword>
<dbReference type="PRINTS" id="PR00315">
    <property type="entry name" value="ELONGATNFCT"/>
</dbReference>
<evidence type="ECO:0000256" key="1">
    <source>
        <dbReference type="ARBA" id="ARBA00004496"/>
    </source>
</evidence>
<evidence type="ECO:0000313" key="10">
    <source>
        <dbReference type="EMBL" id="SEM52003.1"/>
    </source>
</evidence>
<dbReference type="PANTHER" id="PTHR43721">
    <property type="entry name" value="ELONGATION FACTOR TU-RELATED"/>
    <property type="match status" value="1"/>
</dbReference>
<dbReference type="Gene3D" id="3.40.50.300">
    <property type="entry name" value="P-loop containing nucleotide triphosphate hydrolases"/>
    <property type="match status" value="1"/>
</dbReference>
<dbReference type="OrthoDB" id="9804504at2"/>
<keyword evidence="11" id="KW-1185">Reference proteome</keyword>
<name>A0A1H7Z193_9FIRM</name>
<dbReference type="GO" id="GO:0003746">
    <property type="term" value="F:translation elongation factor activity"/>
    <property type="evidence" value="ECO:0007669"/>
    <property type="project" value="UniProtKB-KW"/>
</dbReference>
<dbReference type="InterPro" id="IPR009000">
    <property type="entry name" value="Transl_B-barrel_sf"/>
</dbReference>
<dbReference type="Pfam" id="PF09107">
    <property type="entry name" value="WHD_3rd_SelB"/>
    <property type="match status" value="1"/>
</dbReference>
<dbReference type="SUPFAM" id="SSF50447">
    <property type="entry name" value="Translation proteins"/>
    <property type="match status" value="1"/>
</dbReference>
<dbReference type="Pfam" id="PF03144">
    <property type="entry name" value="GTP_EFTU_D2"/>
    <property type="match status" value="1"/>
</dbReference>
<keyword evidence="5" id="KW-0648">Protein biosynthesis</keyword>
<dbReference type="RefSeq" id="WP_092751077.1">
    <property type="nucleotide sequence ID" value="NZ_FOCG01000001.1"/>
</dbReference>
<dbReference type="InterPro" id="IPR050055">
    <property type="entry name" value="EF-Tu_GTPase"/>
</dbReference>
<dbReference type="GO" id="GO:0001514">
    <property type="term" value="P:selenocysteine incorporation"/>
    <property type="evidence" value="ECO:0007669"/>
    <property type="project" value="InterPro"/>
</dbReference>
<dbReference type="PROSITE" id="PS00301">
    <property type="entry name" value="G_TR_1"/>
    <property type="match status" value="1"/>
</dbReference>
<dbReference type="SUPFAM" id="SSF50465">
    <property type="entry name" value="EF-Tu/eEF-1alpha/eIF2-gamma C-terminal domain"/>
    <property type="match status" value="1"/>
</dbReference>
<organism evidence="10 11">
    <name type="scientific">Hydrogenoanaerobacterium saccharovorans</name>
    <dbReference type="NCBI Taxonomy" id="474960"/>
    <lineage>
        <taxon>Bacteria</taxon>
        <taxon>Bacillati</taxon>
        <taxon>Bacillota</taxon>
        <taxon>Clostridia</taxon>
        <taxon>Eubacteriales</taxon>
        <taxon>Oscillospiraceae</taxon>
        <taxon>Hydrogenoanaerobacterium</taxon>
    </lineage>
</organism>
<dbReference type="InterPro" id="IPR036388">
    <property type="entry name" value="WH-like_DNA-bd_sf"/>
</dbReference>
<dbReference type="SUPFAM" id="SSF46785">
    <property type="entry name" value="Winged helix' DNA-binding domain"/>
    <property type="match status" value="2"/>
</dbReference>
<dbReference type="InterPro" id="IPR036390">
    <property type="entry name" value="WH_DNA-bd_sf"/>
</dbReference>
<evidence type="ECO:0000259" key="9">
    <source>
        <dbReference type="PROSITE" id="PS51722"/>
    </source>
</evidence>
<dbReference type="SUPFAM" id="SSF52540">
    <property type="entry name" value="P-loop containing nucleoside triphosphate hydrolases"/>
    <property type="match status" value="1"/>
</dbReference>
<evidence type="ECO:0000256" key="2">
    <source>
        <dbReference type="ARBA" id="ARBA00015953"/>
    </source>
</evidence>
<dbReference type="InterPro" id="IPR004535">
    <property type="entry name" value="Transl_elong_SelB"/>
</dbReference>
<dbReference type="GO" id="GO:0005829">
    <property type="term" value="C:cytosol"/>
    <property type="evidence" value="ECO:0007669"/>
    <property type="project" value="TreeGrafter"/>
</dbReference>
<keyword evidence="3" id="KW-0963">Cytoplasm</keyword>
<dbReference type="InterPro" id="IPR027417">
    <property type="entry name" value="P-loop_NTPase"/>
</dbReference>
<dbReference type="EMBL" id="FOCG01000001">
    <property type="protein sequence ID" value="SEM52003.1"/>
    <property type="molecule type" value="Genomic_DNA"/>
</dbReference>
<dbReference type="CDD" id="cd04171">
    <property type="entry name" value="SelB"/>
    <property type="match status" value="1"/>
</dbReference>
<dbReference type="Pfam" id="PF09106">
    <property type="entry name" value="WHD_2nd_SelB"/>
    <property type="match status" value="1"/>
</dbReference>
<dbReference type="GO" id="GO:0003723">
    <property type="term" value="F:RNA binding"/>
    <property type="evidence" value="ECO:0007669"/>
    <property type="project" value="InterPro"/>
</dbReference>
<dbReference type="PROSITE" id="PS51722">
    <property type="entry name" value="G_TR_2"/>
    <property type="match status" value="1"/>
</dbReference>
<dbReference type="CDD" id="cd03696">
    <property type="entry name" value="SelB_II"/>
    <property type="match status" value="1"/>
</dbReference>
<comment type="function">
    <text evidence="7">Translation factor necessary for the incorporation of selenocysteine into proteins. It probably replaces EF-Tu for the insertion of selenocysteine directed by the UGA codon. SelB binds GTP and GDP.</text>
</comment>
<dbReference type="STRING" id="474960.SAMN05216180_0372"/>
<dbReference type="InterPro" id="IPR005225">
    <property type="entry name" value="Small_GTP-bd"/>
</dbReference>
<dbReference type="Gene3D" id="2.40.30.10">
    <property type="entry name" value="Translation factors"/>
    <property type="match status" value="2"/>
</dbReference>
<comment type="subcellular location">
    <subcellularLocation>
        <location evidence="1">Cytoplasm</location>
    </subcellularLocation>
</comment>
<evidence type="ECO:0000256" key="7">
    <source>
        <dbReference type="ARBA" id="ARBA00025526"/>
    </source>
</evidence>
<reference evidence="10 11" key="1">
    <citation type="submission" date="2016-10" db="EMBL/GenBank/DDBJ databases">
        <authorList>
            <person name="de Groot N.N."/>
        </authorList>
    </citation>
    <scope>NUCLEOTIDE SEQUENCE [LARGE SCALE GENOMIC DNA]</scope>
    <source>
        <strain evidence="10 11">CGMCC 1.5070</strain>
    </source>
</reference>
<sequence length="628" mass="68452">MKHIIIGTAGHIDHGKTCLIRALTGMDTDRLAEEKRRGITIDLGFAHMALPNGVQAGIIDVPGHERFIKNMLAGAGCIDLVLMVVAADEGVMPQTAEHLEILSLLGIKRGIVVITKTDLVDAEGLALAKQDIAERFANSFLADAPVYAVSCKTGVGIDALCTAIATISASIPYQNDAQSFRLPIDRVFTVDGFGTVVTGVVAEGSVTVGDSISIYPSGEAAKIRGLQSYGKNVEKVAAGQRAAVNLTGINKQKLKRGDVLAYSGSLSATYYLDVKLIGLPNIEKPIVNNQRVHLFIGTSAVLCRIVLFGTNELQAGKSAYAQLRLESPVAVRNGDRFVVRFYSPLCTIGGGTVLNANPVRHKRSDITVLNAIRIADTGTLREQILQLMRTSSVLYMQEQIHSKMPKIPKERLQEELQALIDKGDVIKTDSQLFVLLEYLQLIAQKAQTLLSDYHNRNPLEEGMPKQEFKVALFGQNPAPAADEILHLLNKRGVISVLSHMVALPTFCCERTSLYVTLKEKVMFFYNKQGFVPAPPESIASDDRTLLRVALLLMHSGALIKLPSGCCIGAEYYNSAVQKLKQYLLKNSNITLAQYRDLLGISRKPAQQLLEYFDAVGITNKTGDVRTLK</sequence>
<dbReference type="PANTHER" id="PTHR43721:SF22">
    <property type="entry name" value="ELONGATION FACTOR TU, MITOCHONDRIAL"/>
    <property type="match status" value="1"/>
</dbReference>
<dbReference type="CDD" id="cd15491">
    <property type="entry name" value="selB_III"/>
    <property type="match status" value="1"/>
</dbReference>
<dbReference type="InterPro" id="IPR000795">
    <property type="entry name" value="T_Tr_GTP-bd_dom"/>
</dbReference>
<keyword evidence="4" id="KW-0547">Nucleotide-binding</keyword>
<dbReference type="AlphaFoldDB" id="A0A1H7Z193"/>
<dbReference type="InterPro" id="IPR057335">
    <property type="entry name" value="Beta-barrel_SelB"/>
</dbReference>